<evidence type="ECO:0000256" key="4">
    <source>
        <dbReference type="ARBA" id="ARBA00022989"/>
    </source>
</evidence>
<dbReference type="InterPro" id="IPR002293">
    <property type="entry name" value="AA/rel_permease1"/>
</dbReference>
<evidence type="ECO:0000256" key="5">
    <source>
        <dbReference type="ARBA" id="ARBA00023136"/>
    </source>
</evidence>
<feature type="transmembrane region" description="Helical" evidence="6">
    <location>
        <begin position="335"/>
        <end position="359"/>
    </location>
</feature>
<dbReference type="PIRSF" id="PIRSF006060">
    <property type="entry name" value="AA_transporter"/>
    <property type="match status" value="1"/>
</dbReference>
<dbReference type="Proteomes" id="UP000295680">
    <property type="component" value="Unassembled WGS sequence"/>
</dbReference>
<dbReference type="PANTHER" id="PTHR42770:SF16">
    <property type="entry name" value="AMINO ACID PERMEASE"/>
    <property type="match status" value="1"/>
</dbReference>
<feature type="transmembrane region" description="Helical" evidence="6">
    <location>
        <begin position="289"/>
        <end position="314"/>
    </location>
</feature>
<evidence type="ECO:0000313" key="7">
    <source>
        <dbReference type="EMBL" id="TCO62235.1"/>
    </source>
</evidence>
<dbReference type="Pfam" id="PF13520">
    <property type="entry name" value="AA_permease_2"/>
    <property type="match status" value="1"/>
</dbReference>
<feature type="transmembrane region" description="Helical" evidence="6">
    <location>
        <begin position="185"/>
        <end position="212"/>
    </location>
</feature>
<feature type="transmembrane region" description="Helical" evidence="6">
    <location>
        <begin position="133"/>
        <end position="152"/>
    </location>
</feature>
<organism evidence="7 8">
    <name type="scientific">Actinocrispum wychmicini</name>
    <dbReference type="NCBI Taxonomy" id="1213861"/>
    <lineage>
        <taxon>Bacteria</taxon>
        <taxon>Bacillati</taxon>
        <taxon>Actinomycetota</taxon>
        <taxon>Actinomycetes</taxon>
        <taxon>Pseudonocardiales</taxon>
        <taxon>Pseudonocardiaceae</taxon>
        <taxon>Actinocrispum</taxon>
    </lineage>
</organism>
<dbReference type="OrthoDB" id="137613at2"/>
<keyword evidence="3 6" id="KW-0812">Transmembrane</keyword>
<feature type="transmembrane region" description="Helical" evidence="6">
    <location>
        <begin position="159"/>
        <end position="179"/>
    </location>
</feature>
<comment type="caution">
    <text evidence="7">The sequence shown here is derived from an EMBL/GenBank/DDBJ whole genome shotgun (WGS) entry which is preliminary data.</text>
</comment>
<dbReference type="GO" id="GO:0005886">
    <property type="term" value="C:plasma membrane"/>
    <property type="evidence" value="ECO:0007669"/>
    <property type="project" value="UniProtKB-SubCell"/>
</dbReference>
<evidence type="ECO:0000256" key="1">
    <source>
        <dbReference type="ARBA" id="ARBA00004651"/>
    </source>
</evidence>
<dbReference type="InterPro" id="IPR050367">
    <property type="entry name" value="APC_superfamily"/>
</dbReference>
<dbReference type="RefSeq" id="WP_132113850.1">
    <property type="nucleotide sequence ID" value="NZ_SLWS01000002.1"/>
</dbReference>
<keyword evidence="8" id="KW-1185">Reference proteome</keyword>
<sequence>METGSAGRLRRDALGTAGVVFLVLAAVAPLTGIIVIAALGIAVGNGGGMPGAFAIAALILLLFGTGYAQMSKDVVGAGGFYVYVTKALGRPPGLVAAFVALVGYNCFVAGAVGTSGFFTASVVQQVFGLDTPWPLWSAVSVVAVFLLGRRGVDVSAKVLGTSLVLEVSILLVLDVAVLVRHGYDFTAFAPGVVFSGSVGLAFLFAFNAFVGFEATGLFSEEARDPRRTIPRATYIAITAIGVFAAVTTLAIVTALGVAQAGQAGQDHLSTGDLVFSISKDYLGSTLTDVMMLLLVVSLFAALLALHNSATRYLFALGRARVLPAALGRTNAKNGAPYIASAVQIAFATIVAGIFAVTGLDPLADLTASMTGIGTLGIIVLQAMAGVAVVVYFRRRRDPRVWTTAVAPGLGGLGLIGVTVLAVVNFPTLAGSEAPVIALLPWLLVIAAVVGLGMALRLRRSRPEIYAGLTDIAVDAP</sequence>
<feature type="transmembrane region" description="Helical" evidence="6">
    <location>
        <begin position="49"/>
        <end position="68"/>
    </location>
</feature>
<feature type="transmembrane region" description="Helical" evidence="6">
    <location>
        <begin position="94"/>
        <end position="113"/>
    </location>
</feature>
<feature type="transmembrane region" description="Helical" evidence="6">
    <location>
        <begin position="435"/>
        <end position="455"/>
    </location>
</feature>
<feature type="transmembrane region" description="Helical" evidence="6">
    <location>
        <begin position="233"/>
        <end position="258"/>
    </location>
</feature>
<feature type="transmembrane region" description="Helical" evidence="6">
    <location>
        <begin position="404"/>
        <end position="423"/>
    </location>
</feature>
<accession>A0A4R2K7A4</accession>
<dbReference type="PANTHER" id="PTHR42770">
    <property type="entry name" value="AMINO ACID TRANSPORTER-RELATED"/>
    <property type="match status" value="1"/>
</dbReference>
<dbReference type="Gene3D" id="1.20.1740.10">
    <property type="entry name" value="Amino acid/polyamine transporter I"/>
    <property type="match status" value="1"/>
</dbReference>
<proteinExistence type="predicted"/>
<gene>
    <name evidence="7" type="ORF">EV192_102372</name>
</gene>
<evidence type="ECO:0000256" key="3">
    <source>
        <dbReference type="ARBA" id="ARBA00022692"/>
    </source>
</evidence>
<feature type="transmembrane region" description="Helical" evidence="6">
    <location>
        <begin position="371"/>
        <end position="392"/>
    </location>
</feature>
<dbReference type="EMBL" id="SLWS01000002">
    <property type="protein sequence ID" value="TCO62235.1"/>
    <property type="molecule type" value="Genomic_DNA"/>
</dbReference>
<name>A0A4R2K7A4_9PSEU</name>
<comment type="subcellular location">
    <subcellularLocation>
        <location evidence="1">Cell membrane</location>
        <topology evidence="1">Multi-pass membrane protein</topology>
    </subcellularLocation>
</comment>
<keyword evidence="5 6" id="KW-0472">Membrane</keyword>
<protein>
    <submittedName>
        <fullName evidence="7">Amino acid transporter</fullName>
    </submittedName>
</protein>
<keyword evidence="4 6" id="KW-1133">Transmembrane helix</keyword>
<keyword evidence="2" id="KW-1003">Cell membrane</keyword>
<dbReference type="AlphaFoldDB" id="A0A4R2K7A4"/>
<feature type="transmembrane region" description="Helical" evidence="6">
    <location>
        <begin position="20"/>
        <end position="43"/>
    </location>
</feature>
<reference evidence="7 8" key="1">
    <citation type="submission" date="2019-03" db="EMBL/GenBank/DDBJ databases">
        <title>Genomic Encyclopedia of Type Strains, Phase IV (KMG-IV): sequencing the most valuable type-strain genomes for metagenomic binning, comparative biology and taxonomic classification.</title>
        <authorList>
            <person name="Goeker M."/>
        </authorList>
    </citation>
    <scope>NUCLEOTIDE SEQUENCE [LARGE SCALE GENOMIC DNA]</scope>
    <source>
        <strain evidence="7 8">DSM 45934</strain>
    </source>
</reference>
<dbReference type="GO" id="GO:0022857">
    <property type="term" value="F:transmembrane transporter activity"/>
    <property type="evidence" value="ECO:0007669"/>
    <property type="project" value="InterPro"/>
</dbReference>
<evidence type="ECO:0000313" key="8">
    <source>
        <dbReference type="Proteomes" id="UP000295680"/>
    </source>
</evidence>
<evidence type="ECO:0000256" key="6">
    <source>
        <dbReference type="SAM" id="Phobius"/>
    </source>
</evidence>
<evidence type="ECO:0000256" key="2">
    <source>
        <dbReference type="ARBA" id="ARBA00022475"/>
    </source>
</evidence>